<dbReference type="PANTHER" id="PTHR35561">
    <property type="entry name" value="RNA 2',3'-CYCLIC PHOSPHODIESTERASE"/>
    <property type="match status" value="1"/>
</dbReference>
<feature type="short sequence motif" description="HXTX 2" evidence="2">
    <location>
        <begin position="125"/>
        <end position="128"/>
    </location>
</feature>
<dbReference type="GO" id="GO:0008664">
    <property type="term" value="F:RNA 2',3'-cyclic 3'-phosphodiesterase activity"/>
    <property type="evidence" value="ECO:0007669"/>
    <property type="project" value="UniProtKB-EC"/>
</dbReference>
<name>A0A136WCQ5_9FIRM</name>
<dbReference type="STRING" id="36847.CLNEO_22320"/>
<dbReference type="Pfam" id="PF13563">
    <property type="entry name" value="2_5_RNA_ligase2"/>
    <property type="match status" value="1"/>
</dbReference>
<dbReference type="EMBL" id="LRVM01000008">
    <property type="protein sequence ID" value="KXL52298.1"/>
    <property type="molecule type" value="Genomic_DNA"/>
</dbReference>
<comment type="function">
    <text evidence="2">Hydrolyzes RNA 2',3'-cyclic phosphodiester to an RNA 2'-phosphomonoester.</text>
</comment>
<reference evidence="3 4" key="1">
    <citation type="submission" date="2016-01" db="EMBL/GenBank/DDBJ databases">
        <title>Genome sequence of Clostridium neopropionicum X4, DSM-3847.</title>
        <authorList>
            <person name="Poehlein A."/>
            <person name="Beck M.H."/>
            <person name="Bengelsdorf F.R."/>
            <person name="Daniel R."/>
            <person name="Duerre P."/>
        </authorList>
    </citation>
    <scope>NUCLEOTIDE SEQUENCE [LARGE SCALE GENOMIC DNA]</scope>
    <source>
        <strain evidence="3 4">DSM-3847</strain>
    </source>
</reference>
<dbReference type="InterPro" id="IPR004175">
    <property type="entry name" value="RNA_CPDase"/>
</dbReference>
<dbReference type="InterPro" id="IPR009097">
    <property type="entry name" value="Cyclic_Pdiesterase"/>
</dbReference>
<dbReference type="HAMAP" id="MF_01940">
    <property type="entry name" value="RNA_CPDase"/>
    <property type="match status" value="1"/>
</dbReference>
<keyword evidence="4" id="KW-1185">Reference proteome</keyword>
<gene>
    <name evidence="3" type="primary">ligT</name>
    <name evidence="3" type="ORF">CLNEO_22320</name>
</gene>
<comment type="catalytic activity">
    <reaction evidence="2">
        <text>a 3'-end 2',3'-cyclophospho-ribonucleotide-RNA + H2O = a 3'-end 2'-phospho-ribonucleotide-RNA + H(+)</text>
        <dbReference type="Rhea" id="RHEA:11828"/>
        <dbReference type="Rhea" id="RHEA-COMP:10464"/>
        <dbReference type="Rhea" id="RHEA-COMP:17353"/>
        <dbReference type="ChEBI" id="CHEBI:15377"/>
        <dbReference type="ChEBI" id="CHEBI:15378"/>
        <dbReference type="ChEBI" id="CHEBI:83064"/>
        <dbReference type="ChEBI" id="CHEBI:173113"/>
        <dbReference type="EC" id="3.1.4.58"/>
    </reaction>
</comment>
<dbReference type="OrthoDB" id="9789350at2"/>
<feature type="short sequence motif" description="HXTX 1" evidence="2">
    <location>
        <begin position="40"/>
        <end position="43"/>
    </location>
</feature>
<comment type="similarity">
    <text evidence="2">Belongs to the 2H phosphoesterase superfamily. ThpR family.</text>
</comment>
<dbReference type="SUPFAM" id="SSF55144">
    <property type="entry name" value="LigT-like"/>
    <property type="match status" value="1"/>
</dbReference>
<proteinExistence type="inferred from homology"/>
<evidence type="ECO:0000256" key="2">
    <source>
        <dbReference type="HAMAP-Rule" id="MF_01940"/>
    </source>
</evidence>
<feature type="active site" description="Proton donor" evidence="2">
    <location>
        <position position="40"/>
    </location>
</feature>
<dbReference type="EC" id="3.1.4.58" evidence="2"/>
<organism evidence="3 4">
    <name type="scientific">Anaerotignum neopropionicum</name>
    <dbReference type="NCBI Taxonomy" id="36847"/>
    <lineage>
        <taxon>Bacteria</taxon>
        <taxon>Bacillati</taxon>
        <taxon>Bacillota</taxon>
        <taxon>Clostridia</taxon>
        <taxon>Lachnospirales</taxon>
        <taxon>Anaerotignaceae</taxon>
        <taxon>Anaerotignum</taxon>
    </lineage>
</organism>
<protein>
    <recommendedName>
        <fullName evidence="2">RNA 2',3'-cyclic phosphodiesterase</fullName>
        <shortName evidence="2">RNA 2',3'-CPDase</shortName>
        <ecNumber evidence="2">3.1.4.58</ecNumber>
    </recommendedName>
</protein>
<accession>A0A136WCQ5</accession>
<dbReference type="RefSeq" id="WP_066088943.1">
    <property type="nucleotide sequence ID" value="NZ_LRVM01000008.1"/>
</dbReference>
<dbReference type="PANTHER" id="PTHR35561:SF1">
    <property type="entry name" value="RNA 2',3'-CYCLIC PHOSPHODIESTERASE"/>
    <property type="match status" value="1"/>
</dbReference>
<dbReference type="NCBIfam" id="TIGR02258">
    <property type="entry name" value="2_5_ligase"/>
    <property type="match status" value="1"/>
</dbReference>
<evidence type="ECO:0000313" key="3">
    <source>
        <dbReference type="EMBL" id="KXL52298.1"/>
    </source>
</evidence>
<comment type="caution">
    <text evidence="3">The sequence shown here is derived from an EMBL/GenBank/DDBJ whole genome shotgun (WGS) entry which is preliminary data.</text>
</comment>
<sequence length="184" mass="21346">MRTFIAIELSPEAREYLSEIQTETQKYCRRGNYTPQDNFHITLHFLGEIEPSDVEYVKDAMFEAAQRHRVFDLKLGQIGFFGRGERGILWAGLDKSDSLQRLFSVLEKSLERQGFAREKKGLSPHITLGREVEPQRSFSDVQKAVVMEGKSFKVEKITLMESVRRGPRLIYKPIYQQLLKGYQA</sequence>
<dbReference type="Proteomes" id="UP000070539">
    <property type="component" value="Unassembled WGS sequence"/>
</dbReference>
<dbReference type="GO" id="GO:0016874">
    <property type="term" value="F:ligase activity"/>
    <property type="evidence" value="ECO:0007669"/>
    <property type="project" value="UniProtKB-KW"/>
</dbReference>
<dbReference type="GO" id="GO:0004113">
    <property type="term" value="F:2',3'-cyclic-nucleotide 3'-phosphodiesterase activity"/>
    <property type="evidence" value="ECO:0007669"/>
    <property type="project" value="InterPro"/>
</dbReference>
<evidence type="ECO:0000313" key="4">
    <source>
        <dbReference type="Proteomes" id="UP000070539"/>
    </source>
</evidence>
<feature type="active site" description="Proton acceptor" evidence="2">
    <location>
        <position position="125"/>
    </location>
</feature>
<dbReference type="Gene3D" id="3.90.1140.10">
    <property type="entry name" value="Cyclic phosphodiesterase"/>
    <property type="match status" value="1"/>
</dbReference>
<keyword evidence="3" id="KW-0436">Ligase</keyword>
<evidence type="ECO:0000256" key="1">
    <source>
        <dbReference type="ARBA" id="ARBA00022801"/>
    </source>
</evidence>
<dbReference type="AlphaFoldDB" id="A0A136WCQ5"/>
<keyword evidence="1 2" id="KW-0378">Hydrolase</keyword>